<keyword evidence="7" id="KW-0677">Repeat</keyword>
<keyword evidence="14" id="KW-0560">Oxidoreductase</keyword>
<evidence type="ECO:0000313" key="14">
    <source>
        <dbReference type="EMBL" id="EEF47508.1"/>
    </source>
</evidence>
<keyword evidence="15" id="KW-1185">Reference proteome</keyword>
<dbReference type="InterPro" id="IPR046956">
    <property type="entry name" value="RLP23-like"/>
</dbReference>
<evidence type="ECO:0000256" key="4">
    <source>
        <dbReference type="ARBA" id="ARBA00022614"/>
    </source>
</evidence>
<dbReference type="GO" id="GO:0016301">
    <property type="term" value="F:kinase activity"/>
    <property type="evidence" value="ECO:0007669"/>
    <property type="project" value="UniProtKB-KW"/>
</dbReference>
<dbReference type="Pfam" id="PF13855">
    <property type="entry name" value="LRR_8"/>
    <property type="match status" value="3"/>
</dbReference>
<keyword evidence="10" id="KW-0675">Receptor</keyword>
<protein>
    <submittedName>
        <fullName evidence="14">Serine-threonine protein kinase, plant-type, putative</fullName>
        <ecNumber evidence="14">1.3.1.74</ecNumber>
    </submittedName>
</protein>
<keyword evidence="8 12" id="KW-1133">Transmembrane helix</keyword>
<evidence type="ECO:0000256" key="2">
    <source>
        <dbReference type="ARBA" id="ARBA00009592"/>
    </source>
</evidence>
<dbReference type="Pfam" id="PF08263">
    <property type="entry name" value="LRRNT_2"/>
    <property type="match status" value="1"/>
</dbReference>
<keyword evidence="3" id="KW-1003">Cell membrane</keyword>
<dbReference type="PROSITE" id="PS51450">
    <property type="entry name" value="LRR"/>
    <property type="match status" value="1"/>
</dbReference>
<dbReference type="STRING" id="3988.B9RMI5"/>
<evidence type="ECO:0000256" key="6">
    <source>
        <dbReference type="ARBA" id="ARBA00022729"/>
    </source>
</evidence>
<evidence type="ECO:0000256" key="10">
    <source>
        <dbReference type="ARBA" id="ARBA00023170"/>
    </source>
</evidence>
<dbReference type="FunFam" id="3.80.10.10:FF:000111">
    <property type="entry name" value="LRR receptor-like serine/threonine-protein kinase ERECTA"/>
    <property type="match status" value="1"/>
</dbReference>
<evidence type="ECO:0000256" key="8">
    <source>
        <dbReference type="ARBA" id="ARBA00022989"/>
    </source>
</evidence>
<dbReference type="GO" id="GO:0032440">
    <property type="term" value="F:2-alkenal reductase [NAD(P)H] activity"/>
    <property type="evidence" value="ECO:0007669"/>
    <property type="project" value="UniProtKB-EC"/>
</dbReference>
<organism evidence="14 15">
    <name type="scientific">Ricinus communis</name>
    <name type="common">Castor bean</name>
    <dbReference type="NCBI Taxonomy" id="3988"/>
    <lineage>
        <taxon>Eukaryota</taxon>
        <taxon>Viridiplantae</taxon>
        <taxon>Streptophyta</taxon>
        <taxon>Embryophyta</taxon>
        <taxon>Tracheophyta</taxon>
        <taxon>Spermatophyta</taxon>
        <taxon>Magnoliopsida</taxon>
        <taxon>eudicotyledons</taxon>
        <taxon>Gunneridae</taxon>
        <taxon>Pentapetalae</taxon>
        <taxon>rosids</taxon>
        <taxon>fabids</taxon>
        <taxon>Malpighiales</taxon>
        <taxon>Euphorbiaceae</taxon>
        <taxon>Acalyphoideae</taxon>
        <taxon>Acalypheae</taxon>
        <taxon>Ricinus</taxon>
    </lineage>
</organism>
<dbReference type="FunFam" id="3.80.10.10:FF:000041">
    <property type="entry name" value="LRR receptor-like serine/threonine-protein kinase ERECTA"/>
    <property type="match status" value="1"/>
</dbReference>
<dbReference type="PANTHER" id="PTHR48063">
    <property type="entry name" value="LRR RECEPTOR-LIKE KINASE"/>
    <property type="match status" value="1"/>
</dbReference>
<dbReference type="FunFam" id="3.80.10.10:FF:000095">
    <property type="entry name" value="LRR receptor-like serine/threonine-protein kinase GSO1"/>
    <property type="match status" value="1"/>
</dbReference>
<dbReference type="GO" id="GO:0005886">
    <property type="term" value="C:plasma membrane"/>
    <property type="evidence" value="ECO:0007669"/>
    <property type="project" value="UniProtKB-SubCell"/>
</dbReference>
<keyword evidence="14" id="KW-0808">Transferase</keyword>
<evidence type="ECO:0000256" key="11">
    <source>
        <dbReference type="ARBA" id="ARBA00023180"/>
    </source>
</evidence>
<dbReference type="eggNOG" id="KOG0619">
    <property type="taxonomic scope" value="Eukaryota"/>
</dbReference>
<comment type="similarity">
    <text evidence="2">Belongs to the RLP family.</text>
</comment>
<keyword evidence="6" id="KW-0732">Signal</keyword>
<dbReference type="EC" id="1.3.1.74" evidence="14"/>
<dbReference type="SUPFAM" id="SSF52058">
    <property type="entry name" value="L domain-like"/>
    <property type="match status" value="3"/>
</dbReference>
<evidence type="ECO:0000256" key="12">
    <source>
        <dbReference type="SAM" id="Phobius"/>
    </source>
</evidence>
<dbReference type="EMBL" id="EQ973789">
    <property type="protein sequence ID" value="EEF47508.1"/>
    <property type="molecule type" value="Genomic_DNA"/>
</dbReference>
<evidence type="ECO:0000256" key="3">
    <source>
        <dbReference type="ARBA" id="ARBA00022475"/>
    </source>
</evidence>
<accession>B9RMI5</accession>
<feature type="transmembrane region" description="Helical" evidence="12">
    <location>
        <begin position="864"/>
        <end position="885"/>
    </location>
</feature>
<dbReference type="InterPro" id="IPR001611">
    <property type="entry name" value="Leu-rich_rpt"/>
</dbReference>
<evidence type="ECO:0000256" key="5">
    <source>
        <dbReference type="ARBA" id="ARBA00022692"/>
    </source>
</evidence>
<keyword evidence="14" id="KW-0418">Kinase</keyword>
<keyword evidence="4" id="KW-0433">Leucine-rich repeat</keyword>
<evidence type="ECO:0000259" key="13">
    <source>
        <dbReference type="Pfam" id="PF08263"/>
    </source>
</evidence>
<evidence type="ECO:0000313" key="15">
    <source>
        <dbReference type="Proteomes" id="UP000008311"/>
    </source>
</evidence>
<dbReference type="InterPro" id="IPR013210">
    <property type="entry name" value="LRR_N_plant-typ"/>
</dbReference>
<evidence type="ECO:0000256" key="7">
    <source>
        <dbReference type="ARBA" id="ARBA00022737"/>
    </source>
</evidence>
<keyword evidence="9 12" id="KW-0472">Membrane</keyword>
<dbReference type="AlphaFoldDB" id="B9RMI5"/>
<comment type="subcellular location">
    <subcellularLocation>
        <location evidence="1">Cell membrane</location>
        <topology evidence="1">Single-pass type I membrane protein</topology>
    </subcellularLocation>
</comment>
<evidence type="ECO:0000256" key="9">
    <source>
        <dbReference type="ARBA" id="ARBA00023136"/>
    </source>
</evidence>
<name>B9RMI5_RICCO</name>
<dbReference type="Gene3D" id="3.80.10.10">
    <property type="entry name" value="Ribonuclease Inhibitor"/>
    <property type="match status" value="5"/>
</dbReference>
<sequence>MSGCSPSEREALLKFKHELKDPSKRLTTWVGDGDCCSWSGVICDNLTGHVLELHLRSLSHQEYYDLGRYDYEEYRMKSTFGGKISPSLLNLKELRFLDLSNNDFGGIQIPKFLGSIGSLRYLNLSGAGFGGMIPHELANLSNLQYLNLNELSGYGTLYVDSFHWLSSLSLLEFLDLSYVELSQSFNWLEVMNTLPFLEEVHLSGCELVPIPSLVNVNFSSLSILDLSWNSFSLVPKWIFLLKSLKSLNLARNFFYGPIPKDFRNMTSLQELDLSVNDFNSSVPIVYSIYLILSFSVLFPMPCKLSNHLIHFKALVSLYLSSNSISGPIPLALGELMSLRYLYLDNNKLNGSMPVSLGGLTNLESLSISDNLLEGNVSDIHFAKLIKLRYFDASENHLMLRVSSDWIPPPIHLQVLQLSSWAIGPQFPRWLSLLKSLAVLDLSNSKISSNIPFWFWNSSSQLFYLNLSHNQIYGNIPDIPYFSHYYYYSTIDLSSNHFQGPLPHVSSNVTDLYLSNNLFSGSISHFVCRKIHKVKRMRLINLDNNFLSGQIRDCWSSWSNLEYIRLSNNNFSGNIPRSIGTLTFLKSLHLRNNSLSGEIPLSLRDCTSLVSLDLGENQLIGHIPPWMGASFPSMAFLNLRENKFHGHIPPELCQLASLQILDLAHNDLARTIPSCIDKLSAMTTSNPAASFYGYRSLYASASDYATIVSKGRIVEYFSILGFVKSLDLSGNNLSGDIPEVLTKLIGLQSLNLSDNLLSGRIPEDIGAMVEVEAIDFSQNQLFGEIPQSMTKLTYLSDLNLSDNNLSGTIPTGTQLQSFNASSFTGNKGLCGPPLTNNCTVPGVQPRTESSNENRKSDGGFEVNGFYVSMALGFIVGFWGAFGPLVVNRQWRHAYFHFLDHLWDKVRWGLR</sequence>
<keyword evidence="11" id="KW-0325">Glycoprotein</keyword>
<dbReference type="Pfam" id="PF00560">
    <property type="entry name" value="LRR_1"/>
    <property type="match status" value="8"/>
</dbReference>
<evidence type="ECO:0000256" key="1">
    <source>
        <dbReference type="ARBA" id="ARBA00004251"/>
    </source>
</evidence>
<dbReference type="InterPro" id="IPR032675">
    <property type="entry name" value="LRR_dom_sf"/>
</dbReference>
<reference evidence="15" key="1">
    <citation type="journal article" date="2010" name="Nat. Biotechnol.">
        <title>Draft genome sequence of the oilseed species Ricinus communis.</title>
        <authorList>
            <person name="Chan A.P."/>
            <person name="Crabtree J."/>
            <person name="Zhao Q."/>
            <person name="Lorenzi H."/>
            <person name="Orvis J."/>
            <person name="Puiu D."/>
            <person name="Melake-Berhan A."/>
            <person name="Jones K.M."/>
            <person name="Redman J."/>
            <person name="Chen G."/>
            <person name="Cahoon E.B."/>
            <person name="Gedil M."/>
            <person name="Stanke M."/>
            <person name="Haas B.J."/>
            <person name="Wortman J.R."/>
            <person name="Fraser-Liggett C.M."/>
            <person name="Ravel J."/>
            <person name="Rabinowicz P.D."/>
        </authorList>
    </citation>
    <scope>NUCLEOTIDE SEQUENCE [LARGE SCALE GENOMIC DNA]</scope>
    <source>
        <strain evidence="15">cv. Hale</strain>
    </source>
</reference>
<proteinExistence type="inferred from homology"/>
<dbReference type="Proteomes" id="UP000008311">
    <property type="component" value="Unassembled WGS sequence"/>
</dbReference>
<dbReference type="SMART" id="SM00369">
    <property type="entry name" value="LRR_TYP"/>
    <property type="match status" value="10"/>
</dbReference>
<dbReference type="InParanoid" id="B9RMI5"/>
<dbReference type="PANTHER" id="PTHR48063:SF98">
    <property type="entry name" value="LRR RECEPTOR-LIKE SERINE_THREONINE-PROTEIN KINASE FLS2"/>
    <property type="match status" value="1"/>
</dbReference>
<keyword evidence="5 12" id="KW-0812">Transmembrane</keyword>
<feature type="domain" description="Leucine-rich repeat-containing N-terminal plant-type" evidence="13">
    <location>
        <begin position="6"/>
        <end position="44"/>
    </location>
</feature>
<dbReference type="InterPro" id="IPR003591">
    <property type="entry name" value="Leu-rich_rpt_typical-subtyp"/>
</dbReference>
<gene>
    <name evidence="14" type="ORF">RCOM_1080970</name>
</gene>